<accession>A0A7W0ICF6</accession>
<name>A0A7W0ICF6_9ACTN</name>
<dbReference type="EMBL" id="JACEHE010000027">
    <property type="protein sequence ID" value="MBA2950357.1"/>
    <property type="molecule type" value="Genomic_DNA"/>
</dbReference>
<evidence type="ECO:0000313" key="1">
    <source>
        <dbReference type="EMBL" id="MBA2950357.1"/>
    </source>
</evidence>
<protein>
    <submittedName>
        <fullName evidence="1">Uncharacterized protein</fullName>
    </submittedName>
</protein>
<sequence length="110" mass="12237">MEHHTRHGSLIDRPEDDPEIMDHYAVRLGQTAYKVREAWIEVALAGPAAVEKIASEIDQGAQGLAERALNHGRFHITFYDPGMLTPLVAQFISAAREALDDDGTVRTTER</sequence>
<dbReference type="RefSeq" id="WP_181661287.1">
    <property type="nucleotide sequence ID" value="NZ_JACEHE010000027.1"/>
</dbReference>
<evidence type="ECO:0000313" key="2">
    <source>
        <dbReference type="Proteomes" id="UP000545761"/>
    </source>
</evidence>
<gene>
    <name evidence="1" type="ORF">H1D24_32360</name>
</gene>
<reference evidence="1 2" key="1">
    <citation type="submission" date="2020-07" db="EMBL/GenBank/DDBJ databases">
        <title>Streptomyces isolated from Indian soil.</title>
        <authorList>
            <person name="Mandal S."/>
            <person name="Maiti P.K."/>
        </authorList>
    </citation>
    <scope>NUCLEOTIDE SEQUENCE [LARGE SCALE GENOMIC DNA]</scope>
    <source>
        <strain evidence="1 2">PSKA28</strain>
    </source>
</reference>
<organism evidence="1 2">
    <name type="scientific">Streptomyces himalayensis subsp. himalayensis</name>
    <dbReference type="NCBI Taxonomy" id="2756131"/>
    <lineage>
        <taxon>Bacteria</taxon>
        <taxon>Bacillati</taxon>
        <taxon>Actinomycetota</taxon>
        <taxon>Actinomycetes</taxon>
        <taxon>Kitasatosporales</taxon>
        <taxon>Streptomycetaceae</taxon>
        <taxon>Streptomyces</taxon>
        <taxon>Streptomyces himalayensis</taxon>
    </lineage>
</organism>
<comment type="caution">
    <text evidence="1">The sequence shown here is derived from an EMBL/GenBank/DDBJ whole genome shotgun (WGS) entry which is preliminary data.</text>
</comment>
<dbReference type="Proteomes" id="UP000545761">
    <property type="component" value="Unassembled WGS sequence"/>
</dbReference>
<proteinExistence type="predicted"/>
<dbReference type="AlphaFoldDB" id="A0A7W0ICF6"/>